<evidence type="ECO:0000313" key="5">
    <source>
        <dbReference type="Proteomes" id="UP000183995"/>
    </source>
</evidence>
<feature type="domain" description="CRM" evidence="3">
    <location>
        <begin position="1"/>
        <end position="96"/>
    </location>
</feature>
<evidence type="ECO:0000259" key="3">
    <source>
        <dbReference type="PROSITE" id="PS51295"/>
    </source>
</evidence>
<dbReference type="OrthoDB" id="9797519at2"/>
<keyword evidence="5" id="KW-1185">Reference proteome</keyword>
<gene>
    <name evidence="4" type="ORF">SAMN02745823_00563</name>
</gene>
<dbReference type="Pfam" id="PF01985">
    <property type="entry name" value="CRS1_YhbY"/>
    <property type="match status" value="1"/>
</dbReference>
<dbReference type="SMART" id="SM01103">
    <property type="entry name" value="CRS1_YhbY"/>
    <property type="match status" value="1"/>
</dbReference>
<protein>
    <submittedName>
        <fullName evidence="4">RNA-binding protein</fullName>
    </submittedName>
</protein>
<dbReference type="PROSITE" id="PS51295">
    <property type="entry name" value="CRM"/>
    <property type="match status" value="1"/>
</dbReference>
<dbReference type="Proteomes" id="UP000183995">
    <property type="component" value="Unassembled WGS sequence"/>
</dbReference>
<evidence type="ECO:0000256" key="2">
    <source>
        <dbReference type="PROSITE-ProRule" id="PRU00626"/>
    </source>
</evidence>
<dbReference type="InterPro" id="IPR051925">
    <property type="entry name" value="RNA-binding_domain"/>
</dbReference>
<accession>A0A1M5UKR6</accession>
<organism evidence="4 5">
    <name type="scientific">Sporobacter termitidis DSM 10068</name>
    <dbReference type="NCBI Taxonomy" id="1123282"/>
    <lineage>
        <taxon>Bacteria</taxon>
        <taxon>Bacillati</taxon>
        <taxon>Bacillota</taxon>
        <taxon>Clostridia</taxon>
        <taxon>Eubacteriales</taxon>
        <taxon>Oscillospiraceae</taxon>
        <taxon>Sporobacter</taxon>
    </lineage>
</organism>
<keyword evidence="1 2" id="KW-0694">RNA-binding</keyword>
<reference evidence="4 5" key="1">
    <citation type="submission" date="2016-11" db="EMBL/GenBank/DDBJ databases">
        <authorList>
            <person name="Jaros S."/>
            <person name="Januszkiewicz K."/>
            <person name="Wedrychowicz H."/>
        </authorList>
    </citation>
    <scope>NUCLEOTIDE SEQUENCE [LARGE SCALE GENOMIC DNA]</scope>
    <source>
        <strain evidence="4 5">DSM 10068</strain>
    </source>
</reference>
<dbReference type="GO" id="GO:0003723">
    <property type="term" value="F:RNA binding"/>
    <property type="evidence" value="ECO:0007669"/>
    <property type="project" value="UniProtKB-UniRule"/>
</dbReference>
<name>A0A1M5UKR6_9FIRM</name>
<evidence type="ECO:0000256" key="1">
    <source>
        <dbReference type="ARBA" id="ARBA00022884"/>
    </source>
</evidence>
<dbReference type="InterPro" id="IPR035920">
    <property type="entry name" value="YhbY-like_sf"/>
</dbReference>
<dbReference type="Gene3D" id="3.30.110.60">
    <property type="entry name" value="YhbY-like"/>
    <property type="match status" value="1"/>
</dbReference>
<dbReference type="SUPFAM" id="SSF75471">
    <property type="entry name" value="YhbY-like"/>
    <property type="match status" value="1"/>
</dbReference>
<dbReference type="AlphaFoldDB" id="A0A1M5UKR6"/>
<sequence>MLNSRQRAQLRAMANALDTILQIGKGGITENVVAQVSDALAARELIKGRVLESSMLSSQEAADELARLCRAESVQTIGSRFVLYKENHEIPKEKRIRLVK</sequence>
<dbReference type="InterPro" id="IPR001890">
    <property type="entry name" value="RNA-binding_CRM"/>
</dbReference>
<dbReference type="STRING" id="1123282.SAMN02745823_00563"/>
<evidence type="ECO:0000313" key="4">
    <source>
        <dbReference type="EMBL" id="SHH63436.1"/>
    </source>
</evidence>
<dbReference type="RefSeq" id="WP_073076091.1">
    <property type="nucleotide sequence ID" value="NZ_FQXV01000001.1"/>
</dbReference>
<dbReference type="PANTHER" id="PTHR40065:SF3">
    <property type="entry name" value="RNA-BINDING PROTEIN YHBY"/>
    <property type="match status" value="1"/>
</dbReference>
<dbReference type="EMBL" id="FQXV01000001">
    <property type="protein sequence ID" value="SHH63436.1"/>
    <property type="molecule type" value="Genomic_DNA"/>
</dbReference>
<proteinExistence type="predicted"/>
<dbReference type="PANTHER" id="PTHR40065">
    <property type="entry name" value="RNA-BINDING PROTEIN YHBY"/>
    <property type="match status" value="1"/>
</dbReference>